<proteinExistence type="predicted"/>
<dbReference type="PANTHER" id="PTHR13170:SF16">
    <property type="entry name" value="PROTEIN O-GLCNACASE"/>
    <property type="match status" value="1"/>
</dbReference>
<dbReference type="Proteomes" id="UP001201217">
    <property type="component" value="Unassembled WGS sequence"/>
</dbReference>
<dbReference type="InterPro" id="IPR051822">
    <property type="entry name" value="Glycosyl_Hydrolase_84"/>
</dbReference>
<sequence>MADRAVPRVRTATLEDEAAISHICVCTADSGGDARALYSRHDLPGLIWAVPYLHYNPSHCFVVDDGSAVLGYIVTVANTRAYEAWQHDHWWPAVEEKLRTFTPQSEADSNFLKALAHNQKPAPAFADDYPAHLHINLLPQAQGGGFGGKLMHAALDRLRADGVSGIHLGVNRENHRAIGFYKAMGFEQVADESAPIFARAL</sequence>
<comment type="caution">
    <text evidence="2">The sequence shown here is derived from an EMBL/GenBank/DDBJ whole genome shotgun (WGS) entry which is preliminary data.</text>
</comment>
<keyword evidence="3" id="KW-1185">Reference proteome</keyword>
<feature type="domain" description="N-acetyltransferase" evidence="1">
    <location>
        <begin position="69"/>
        <end position="201"/>
    </location>
</feature>
<dbReference type="EMBL" id="JAKGTI010000002">
    <property type="protein sequence ID" value="MCF4099287.1"/>
    <property type="molecule type" value="Genomic_DNA"/>
</dbReference>
<evidence type="ECO:0000313" key="3">
    <source>
        <dbReference type="Proteomes" id="UP001201217"/>
    </source>
</evidence>
<organism evidence="2 3">
    <name type="scientific">Maritalea mediterranea</name>
    <dbReference type="NCBI Taxonomy" id="2909667"/>
    <lineage>
        <taxon>Bacteria</taxon>
        <taxon>Pseudomonadati</taxon>
        <taxon>Pseudomonadota</taxon>
        <taxon>Alphaproteobacteria</taxon>
        <taxon>Hyphomicrobiales</taxon>
        <taxon>Devosiaceae</taxon>
        <taxon>Maritalea</taxon>
    </lineage>
</organism>
<name>A0ABS9E8W6_9HYPH</name>
<dbReference type="InterPro" id="IPR016181">
    <property type="entry name" value="Acyl_CoA_acyltransferase"/>
</dbReference>
<dbReference type="Gene3D" id="3.40.630.30">
    <property type="match status" value="1"/>
</dbReference>
<dbReference type="PROSITE" id="PS51186">
    <property type="entry name" value="GNAT"/>
    <property type="match status" value="1"/>
</dbReference>
<evidence type="ECO:0000313" key="2">
    <source>
        <dbReference type="EMBL" id="MCF4099287.1"/>
    </source>
</evidence>
<protein>
    <submittedName>
        <fullName evidence="2">GNAT family N-acetyltransferase</fullName>
    </submittedName>
</protein>
<dbReference type="RefSeq" id="WP_236114893.1">
    <property type="nucleotide sequence ID" value="NZ_JAKGTI010000002.1"/>
</dbReference>
<accession>A0ABS9E8W6</accession>
<dbReference type="CDD" id="cd04301">
    <property type="entry name" value="NAT_SF"/>
    <property type="match status" value="1"/>
</dbReference>
<dbReference type="PANTHER" id="PTHR13170">
    <property type="entry name" value="O-GLCNACASE"/>
    <property type="match status" value="1"/>
</dbReference>
<gene>
    <name evidence="2" type="ORF">L1I42_12365</name>
</gene>
<dbReference type="SUPFAM" id="SSF55729">
    <property type="entry name" value="Acyl-CoA N-acyltransferases (Nat)"/>
    <property type="match status" value="1"/>
</dbReference>
<evidence type="ECO:0000259" key="1">
    <source>
        <dbReference type="PROSITE" id="PS51186"/>
    </source>
</evidence>
<dbReference type="InterPro" id="IPR000182">
    <property type="entry name" value="GNAT_dom"/>
</dbReference>
<reference evidence="2 3" key="1">
    <citation type="submission" date="2022-01" db="EMBL/GenBank/DDBJ databases">
        <title>Maritalea mediterranea sp. nov., isolated from marine plastic residues from the Malva-rosa beach (Valencia, Spain).</title>
        <authorList>
            <person name="Vidal-Verdu A."/>
            <person name="Molina-Menor E."/>
            <person name="Pascual J."/>
            <person name="Pereto J."/>
            <person name="Porcar M."/>
        </authorList>
    </citation>
    <scope>NUCLEOTIDE SEQUENCE [LARGE SCALE GENOMIC DNA]</scope>
    <source>
        <strain evidence="2 3">P4.10X</strain>
    </source>
</reference>
<dbReference type="Pfam" id="PF00583">
    <property type="entry name" value="Acetyltransf_1"/>
    <property type="match status" value="1"/>
</dbReference>